<gene>
    <name evidence="2" type="ORF">PAUR_a4207</name>
</gene>
<dbReference type="Proteomes" id="UP000615755">
    <property type="component" value="Unassembled WGS sequence"/>
</dbReference>
<accession>A0ABR9EF84</accession>
<protein>
    <recommendedName>
        <fullName evidence="1">TniQ domain-containing protein</fullName>
    </recommendedName>
</protein>
<dbReference type="InterPro" id="IPR009492">
    <property type="entry name" value="TniQ"/>
</dbReference>
<name>A0ABR9EF84_9GAMM</name>
<keyword evidence="3" id="KW-1185">Reference proteome</keyword>
<sequence length="298" mass="35146">MLPFHCPIQPNEHLFSWVSRIHLLSGNIKLKSTLAFLNIGNQPFNCTGHNQAFLDAINFYRSEIVDDEICFDRHTLFSLWALSFNSSDYNERRSNNSLLMPSMNEKGAFSFNSRWKYCPNCIQDDIDKCGHSFWHVKHQLPSVTHCYLHKEALIGNSIDFRDLRNCSLPQTYDYCVSGQDNNSQLLSWSEFVMSIYNKLNQSPSFGETLRNRVINFLQLPTNIQIKHNDLFQDLQSQFDEEVPLSIRRHLFSFYTKPYRTQPRILRSTLGLNYRNKQKHPVNWLIILYWLKDKILLDI</sequence>
<dbReference type="Pfam" id="PF06527">
    <property type="entry name" value="TniQ"/>
    <property type="match status" value="1"/>
</dbReference>
<feature type="domain" description="TniQ" evidence="1">
    <location>
        <begin position="3"/>
        <end position="153"/>
    </location>
</feature>
<comment type="caution">
    <text evidence="2">The sequence shown here is derived from an EMBL/GenBank/DDBJ whole genome shotgun (WGS) entry which is preliminary data.</text>
</comment>
<dbReference type="EMBL" id="AQGV01000013">
    <property type="protein sequence ID" value="MBE0369658.1"/>
    <property type="molecule type" value="Genomic_DNA"/>
</dbReference>
<evidence type="ECO:0000313" key="2">
    <source>
        <dbReference type="EMBL" id="MBE0369658.1"/>
    </source>
</evidence>
<dbReference type="RefSeq" id="WP_192508868.1">
    <property type="nucleotide sequence ID" value="NZ_AQGV01000013.1"/>
</dbReference>
<evidence type="ECO:0000313" key="3">
    <source>
        <dbReference type="Proteomes" id="UP000615755"/>
    </source>
</evidence>
<reference evidence="2 3" key="1">
    <citation type="submission" date="2015-03" db="EMBL/GenBank/DDBJ databases">
        <title>Genome sequence of Pseudoalteromonas aurantia.</title>
        <authorList>
            <person name="Xie B.-B."/>
            <person name="Rong J.-C."/>
            <person name="Qin Q.-L."/>
            <person name="Zhang Y.-Z."/>
        </authorList>
    </citation>
    <scope>NUCLEOTIDE SEQUENCE [LARGE SCALE GENOMIC DNA]</scope>
    <source>
        <strain evidence="2 3">208</strain>
    </source>
</reference>
<organism evidence="2 3">
    <name type="scientific">Pseudoalteromonas aurantia 208</name>
    <dbReference type="NCBI Taxonomy" id="1314867"/>
    <lineage>
        <taxon>Bacteria</taxon>
        <taxon>Pseudomonadati</taxon>
        <taxon>Pseudomonadota</taxon>
        <taxon>Gammaproteobacteria</taxon>
        <taxon>Alteromonadales</taxon>
        <taxon>Pseudoalteromonadaceae</taxon>
        <taxon>Pseudoalteromonas</taxon>
    </lineage>
</organism>
<proteinExistence type="predicted"/>
<evidence type="ECO:0000259" key="1">
    <source>
        <dbReference type="Pfam" id="PF06527"/>
    </source>
</evidence>